<dbReference type="RefSeq" id="WP_073293153.1">
    <property type="nucleotide sequence ID" value="NZ_FRAV01000017.1"/>
</dbReference>
<protein>
    <recommendedName>
        <fullName evidence="3">SMI1-KNR4 cell-wall</fullName>
    </recommendedName>
</protein>
<dbReference type="InterPro" id="IPR037883">
    <property type="entry name" value="Knr4/Smi1-like_sf"/>
</dbReference>
<organism evidence="1 2">
    <name type="scientific">Chryseobacterium polytrichastri</name>
    <dbReference type="NCBI Taxonomy" id="1302687"/>
    <lineage>
        <taxon>Bacteria</taxon>
        <taxon>Pseudomonadati</taxon>
        <taxon>Bacteroidota</taxon>
        <taxon>Flavobacteriia</taxon>
        <taxon>Flavobacteriales</taxon>
        <taxon>Weeksellaceae</taxon>
        <taxon>Chryseobacterium group</taxon>
        <taxon>Chryseobacterium</taxon>
    </lineage>
</organism>
<evidence type="ECO:0008006" key="3">
    <source>
        <dbReference type="Google" id="ProtNLM"/>
    </source>
</evidence>
<dbReference type="Proteomes" id="UP000184364">
    <property type="component" value="Unassembled WGS sequence"/>
</dbReference>
<sequence length="162" mass="18582">MEIEYLKKYEFYKQNGASKRISAFGPPVGLTETEIKQLELEMNNGNSFPKVYKEFLNIGGEFSCISLNHVGKNAGKLVIKYKEALRTRNVDIVRPIAILNTFEGQCGVFIFLDNEDNSQPWNFSIHKDYDNDEGEIIWKSPFKTLADMIDELVYISENNLSV</sequence>
<evidence type="ECO:0000313" key="1">
    <source>
        <dbReference type="EMBL" id="SHL41080.1"/>
    </source>
</evidence>
<dbReference type="STRING" id="1302687.SAMN05444267_101765"/>
<evidence type="ECO:0000313" key="2">
    <source>
        <dbReference type="Proteomes" id="UP000184364"/>
    </source>
</evidence>
<reference evidence="2" key="1">
    <citation type="submission" date="2016-11" db="EMBL/GenBank/DDBJ databases">
        <authorList>
            <person name="Varghese N."/>
            <person name="Submissions S."/>
        </authorList>
    </citation>
    <scope>NUCLEOTIDE SEQUENCE [LARGE SCALE GENOMIC DNA]</scope>
    <source>
        <strain evidence="2">DSM 26899</strain>
    </source>
</reference>
<dbReference type="EMBL" id="FRAV01000017">
    <property type="protein sequence ID" value="SHL41080.1"/>
    <property type="molecule type" value="Genomic_DNA"/>
</dbReference>
<proteinExistence type="predicted"/>
<dbReference type="SUPFAM" id="SSF160631">
    <property type="entry name" value="SMI1/KNR4-like"/>
    <property type="match status" value="1"/>
</dbReference>
<dbReference type="OrthoDB" id="1189226at2"/>
<accession>A0A1M7AEG7</accession>
<name>A0A1M7AEG7_9FLAO</name>
<gene>
    <name evidence="1" type="ORF">SAMN05444267_101765</name>
</gene>
<keyword evidence="2" id="KW-1185">Reference proteome</keyword>
<dbReference type="AlphaFoldDB" id="A0A1M7AEG7"/>